<keyword evidence="1" id="KW-1133">Transmembrane helix</keyword>
<keyword evidence="1" id="KW-0472">Membrane</keyword>
<keyword evidence="1" id="KW-0812">Transmembrane</keyword>
<feature type="transmembrane region" description="Helical" evidence="1">
    <location>
        <begin position="21"/>
        <end position="45"/>
    </location>
</feature>
<proteinExistence type="predicted"/>
<evidence type="ECO:0000256" key="1">
    <source>
        <dbReference type="SAM" id="Phobius"/>
    </source>
</evidence>
<dbReference type="KEGG" id="mcy:MCYN_0783"/>
<name>L0RYD9_MYCC1</name>
<sequence>MIGATIPPNKNELNNMSFERFFIIFPYLYFVIDVKIITITIYFVYVGTEETLWVL</sequence>
<accession>L0RYD9</accession>
<reference evidence="3" key="1">
    <citation type="journal article" date="2013" name="Genome Announc.">
        <title>Complete genome sequence of Mycoplasma cynos strain C142.</title>
        <authorList>
            <person name="Walker C.A."/>
            <person name="Mannering S.A."/>
            <person name="Shields S."/>
            <person name="Blake D.P."/>
            <person name="Brownlie J."/>
        </authorList>
    </citation>
    <scope>NUCLEOTIDE SEQUENCE [LARGE SCALE GENOMIC DNA]</scope>
    <source>
        <strain evidence="3">C142</strain>
    </source>
</reference>
<dbReference type="EMBL" id="HF559394">
    <property type="protein sequence ID" value="CCP24515.1"/>
    <property type="molecule type" value="Genomic_DNA"/>
</dbReference>
<gene>
    <name evidence="2" type="primary">MCYN0783</name>
    <name evidence="2" type="ordered locus">MCYN_0783</name>
</gene>
<evidence type="ECO:0000313" key="3">
    <source>
        <dbReference type="Proteomes" id="UP000010466"/>
    </source>
</evidence>
<evidence type="ECO:0000313" key="2">
    <source>
        <dbReference type="EMBL" id="CCP24515.1"/>
    </source>
</evidence>
<protein>
    <submittedName>
        <fullName evidence="2">Uncharacterized protein</fullName>
    </submittedName>
</protein>
<dbReference type="Proteomes" id="UP000010466">
    <property type="component" value="Chromosome"/>
</dbReference>
<keyword evidence="3" id="KW-1185">Reference proteome</keyword>
<dbReference type="AlphaFoldDB" id="L0RYD9"/>
<dbReference type="HOGENOM" id="CLU_3027413_0_0_14"/>
<organism evidence="2 3">
    <name type="scientific">Mycoplasmopsis cynos (strain C142)</name>
    <name type="common">Mycoplasma cynos</name>
    <dbReference type="NCBI Taxonomy" id="1246955"/>
    <lineage>
        <taxon>Bacteria</taxon>
        <taxon>Bacillati</taxon>
        <taxon>Mycoplasmatota</taxon>
        <taxon>Mycoplasmoidales</taxon>
        <taxon>Metamycoplasmataceae</taxon>
        <taxon>Mycoplasmopsis</taxon>
    </lineage>
</organism>